<dbReference type="AlphaFoldDB" id="A0A816KIC6"/>
<evidence type="ECO:0000313" key="2">
    <source>
        <dbReference type="EMBL" id="CAF1918710.1"/>
    </source>
</evidence>
<sequence>MVESSSGRASDHENSSHRAVEERKHRMITGGLTDEEVQSSGRDLSYQSHRSQGATLLVCYLSYKKLSHNH</sequence>
<feature type="compositionally biased region" description="Basic and acidic residues" evidence="1">
    <location>
        <begin position="9"/>
        <end position="24"/>
    </location>
</feature>
<feature type="compositionally biased region" description="Polar residues" evidence="1">
    <location>
        <begin position="38"/>
        <end position="49"/>
    </location>
</feature>
<protein>
    <submittedName>
        <fullName evidence="2">(rape) hypothetical protein</fullName>
    </submittedName>
</protein>
<name>A0A816KIC6_BRANA</name>
<reference evidence="2" key="1">
    <citation type="submission" date="2021-01" db="EMBL/GenBank/DDBJ databases">
        <authorList>
            <consortium name="Genoscope - CEA"/>
            <person name="William W."/>
        </authorList>
    </citation>
    <scope>NUCLEOTIDE SEQUENCE</scope>
</reference>
<dbReference type="Proteomes" id="UP001295469">
    <property type="component" value="Chromosome C02"/>
</dbReference>
<gene>
    <name evidence="2" type="ORF">DARMORV10_C02P44010.1</name>
</gene>
<evidence type="ECO:0000256" key="1">
    <source>
        <dbReference type="SAM" id="MobiDB-lite"/>
    </source>
</evidence>
<dbReference type="EMBL" id="HG994366">
    <property type="protein sequence ID" value="CAF1918710.1"/>
    <property type="molecule type" value="Genomic_DNA"/>
</dbReference>
<feature type="region of interest" description="Disordered" evidence="1">
    <location>
        <begin position="1"/>
        <end position="49"/>
    </location>
</feature>
<organism evidence="2">
    <name type="scientific">Brassica napus</name>
    <name type="common">Rape</name>
    <dbReference type="NCBI Taxonomy" id="3708"/>
    <lineage>
        <taxon>Eukaryota</taxon>
        <taxon>Viridiplantae</taxon>
        <taxon>Streptophyta</taxon>
        <taxon>Embryophyta</taxon>
        <taxon>Tracheophyta</taxon>
        <taxon>Spermatophyta</taxon>
        <taxon>Magnoliopsida</taxon>
        <taxon>eudicotyledons</taxon>
        <taxon>Gunneridae</taxon>
        <taxon>Pentapetalae</taxon>
        <taxon>rosids</taxon>
        <taxon>malvids</taxon>
        <taxon>Brassicales</taxon>
        <taxon>Brassicaceae</taxon>
        <taxon>Brassiceae</taxon>
        <taxon>Brassica</taxon>
    </lineage>
</organism>
<proteinExistence type="predicted"/>
<accession>A0A816KIC6</accession>